<organism evidence="7 8">
    <name type="scientific">Turnera subulata</name>
    <dbReference type="NCBI Taxonomy" id="218843"/>
    <lineage>
        <taxon>Eukaryota</taxon>
        <taxon>Viridiplantae</taxon>
        <taxon>Streptophyta</taxon>
        <taxon>Embryophyta</taxon>
        <taxon>Tracheophyta</taxon>
        <taxon>Spermatophyta</taxon>
        <taxon>Magnoliopsida</taxon>
        <taxon>eudicotyledons</taxon>
        <taxon>Gunneridae</taxon>
        <taxon>Pentapetalae</taxon>
        <taxon>rosids</taxon>
        <taxon>fabids</taxon>
        <taxon>Malpighiales</taxon>
        <taxon>Passifloraceae</taxon>
        <taxon>Turnera</taxon>
    </lineage>
</organism>
<dbReference type="PANTHER" id="PTHR31225:SF113">
    <property type="entry name" value="TERPENE SYNTHASE 3-RELATED"/>
    <property type="match status" value="1"/>
</dbReference>
<dbReference type="Pfam" id="PF01397">
    <property type="entry name" value="Terpene_synth"/>
    <property type="match status" value="1"/>
</dbReference>
<evidence type="ECO:0000256" key="2">
    <source>
        <dbReference type="ARBA" id="ARBA00022723"/>
    </source>
</evidence>
<dbReference type="InterPro" id="IPR008930">
    <property type="entry name" value="Terpenoid_cyclase/PrenylTrfase"/>
</dbReference>
<dbReference type="InterPro" id="IPR005630">
    <property type="entry name" value="Terpene_synthase_metal-bd"/>
</dbReference>
<keyword evidence="2" id="KW-0479">Metal-binding</keyword>
<evidence type="ECO:0000256" key="1">
    <source>
        <dbReference type="ARBA" id="ARBA00001946"/>
    </source>
</evidence>
<dbReference type="InterPro" id="IPR034741">
    <property type="entry name" value="Terpene_cyclase-like_1_C"/>
</dbReference>
<dbReference type="InterPro" id="IPR050148">
    <property type="entry name" value="Terpene_synthase-like"/>
</dbReference>
<reference evidence="7" key="1">
    <citation type="submission" date="2022-02" db="EMBL/GenBank/DDBJ databases">
        <authorList>
            <person name="Henning P.M."/>
            <person name="McCubbin A.G."/>
            <person name="Shore J.S."/>
        </authorList>
    </citation>
    <scope>NUCLEOTIDE SEQUENCE</scope>
    <source>
        <strain evidence="7">F60SS</strain>
        <tissue evidence="7">Leaves</tissue>
    </source>
</reference>
<comment type="caution">
    <text evidence="7">The sequence shown here is derived from an EMBL/GenBank/DDBJ whole genome shotgun (WGS) entry which is preliminary data.</text>
</comment>
<dbReference type="AlphaFoldDB" id="A0A9Q0FJM3"/>
<dbReference type="Pfam" id="PF03936">
    <property type="entry name" value="Terpene_synth_C"/>
    <property type="match status" value="1"/>
</dbReference>
<evidence type="ECO:0000313" key="8">
    <source>
        <dbReference type="Proteomes" id="UP001141552"/>
    </source>
</evidence>
<dbReference type="FunFam" id="1.10.600.10:FF:000007">
    <property type="entry name" value="Isoprene synthase, chloroplastic"/>
    <property type="match status" value="1"/>
</dbReference>
<name>A0A9Q0FJM3_9ROSI</name>
<proteinExistence type="predicted"/>
<feature type="domain" description="Terpene synthase metal-binding" evidence="6">
    <location>
        <begin position="261"/>
        <end position="498"/>
    </location>
</feature>
<dbReference type="SFLD" id="SFLDG01019">
    <property type="entry name" value="Terpene_Cyclase_Like_1_C_Termi"/>
    <property type="match status" value="1"/>
</dbReference>
<dbReference type="CDD" id="cd00684">
    <property type="entry name" value="Terpene_cyclase_plant_C1"/>
    <property type="match status" value="1"/>
</dbReference>
<dbReference type="InterPro" id="IPR008949">
    <property type="entry name" value="Isoprenoid_synthase_dom_sf"/>
</dbReference>
<dbReference type="SUPFAM" id="SSF48576">
    <property type="entry name" value="Terpenoid synthases"/>
    <property type="match status" value="1"/>
</dbReference>
<dbReference type="InterPro" id="IPR036965">
    <property type="entry name" value="Terpene_synth_N_sf"/>
</dbReference>
<keyword evidence="4" id="KW-0456">Lyase</keyword>
<keyword evidence="8" id="KW-1185">Reference proteome</keyword>
<dbReference type="InterPro" id="IPR001906">
    <property type="entry name" value="Terpene_synth_N"/>
</dbReference>
<dbReference type="GO" id="GO:0010333">
    <property type="term" value="F:terpene synthase activity"/>
    <property type="evidence" value="ECO:0007669"/>
    <property type="project" value="InterPro"/>
</dbReference>
<dbReference type="GO" id="GO:0016102">
    <property type="term" value="P:diterpenoid biosynthetic process"/>
    <property type="evidence" value="ECO:0007669"/>
    <property type="project" value="InterPro"/>
</dbReference>
<keyword evidence="3" id="KW-0460">Magnesium</keyword>
<dbReference type="PANTHER" id="PTHR31225">
    <property type="entry name" value="OS04G0344100 PROTEIN-RELATED"/>
    <property type="match status" value="1"/>
</dbReference>
<evidence type="ECO:0000256" key="3">
    <source>
        <dbReference type="ARBA" id="ARBA00022842"/>
    </source>
</evidence>
<dbReference type="Gene3D" id="1.50.10.130">
    <property type="entry name" value="Terpene synthase, N-terminal domain"/>
    <property type="match status" value="1"/>
</dbReference>
<reference evidence="7" key="2">
    <citation type="journal article" date="2023" name="Plants (Basel)">
        <title>Annotation of the Turnera subulata (Passifloraceae) Draft Genome Reveals the S-Locus Evolved after the Divergence of Turneroideae from Passifloroideae in a Stepwise Manner.</title>
        <authorList>
            <person name="Henning P.M."/>
            <person name="Roalson E.H."/>
            <person name="Mir W."/>
            <person name="McCubbin A.G."/>
            <person name="Shore J.S."/>
        </authorList>
    </citation>
    <scope>NUCLEOTIDE SEQUENCE</scope>
    <source>
        <strain evidence="7">F60SS</strain>
    </source>
</reference>
<evidence type="ECO:0000256" key="4">
    <source>
        <dbReference type="ARBA" id="ARBA00023239"/>
    </source>
</evidence>
<dbReference type="OrthoDB" id="1877784at2759"/>
<dbReference type="FunFam" id="1.50.10.130:FF:000001">
    <property type="entry name" value="Isoprene synthase, chloroplastic"/>
    <property type="match status" value="1"/>
</dbReference>
<dbReference type="SUPFAM" id="SSF48239">
    <property type="entry name" value="Terpenoid cyclases/Protein prenyltransferases"/>
    <property type="match status" value="1"/>
</dbReference>
<feature type="domain" description="Terpene synthase N-terminal" evidence="5">
    <location>
        <begin position="25"/>
        <end position="203"/>
    </location>
</feature>
<dbReference type="EMBL" id="JAKUCV010005095">
    <property type="protein sequence ID" value="KAJ4832714.1"/>
    <property type="molecule type" value="Genomic_DNA"/>
</dbReference>
<dbReference type="SFLD" id="SFLDS00005">
    <property type="entry name" value="Isoprenoid_Synthase_Type_I"/>
    <property type="match status" value="1"/>
</dbReference>
<comment type="cofactor">
    <cofactor evidence="1">
        <name>Mg(2+)</name>
        <dbReference type="ChEBI" id="CHEBI:18420"/>
    </cofactor>
</comment>
<dbReference type="GO" id="GO:0000287">
    <property type="term" value="F:magnesium ion binding"/>
    <property type="evidence" value="ECO:0007669"/>
    <property type="project" value="InterPro"/>
</dbReference>
<gene>
    <name evidence="7" type="ORF">Tsubulata_029468</name>
</gene>
<dbReference type="Proteomes" id="UP001141552">
    <property type="component" value="Unassembled WGS sequence"/>
</dbReference>
<evidence type="ECO:0000313" key="7">
    <source>
        <dbReference type="EMBL" id="KAJ4832714.1"/>
    </source>
</evidence>
<accession>A0A9Q0FJM3</accession>
<dbReference type="InterPro" id="IPR044814">
    <property type="entry name" value="Terpene_cyclase_plant_C1"/>
</dbReference>
<evidence type="ECO:0000259" key="6">
    <source>
        <dbReference type="Pfam" id="PF03936"/>
    </source>
</evidence>
<dbReference type="Gene3D" id="1.10.600.10">
    <property type="entry name" value="Farnesyl Diphosphate Synthase"/>
    <property type="match status" value="1"/>
</dbReference>
<sequence>MALQEDAQGGADHEVRRRGDFHPSVWGDFFLKREPEDKMLVSAWKDEVGVLKEKVRKMLTTPLTEENILEKLNLIDAVIRLGIGYHFQKRIDDALLQILKTHQFHGGEDISTIALGFRLLRQHGHYVSPDVFIKFVDATGNFKENLIKDWLGLLNLYEASYLSVHGEKILEDAREFTKKHLKCFLVNDDELPTPVAEQVNRALHRPVQRNVEKFEQLQYISIYEKLDTHNEVVLKLAKLDFNIVQSMYREELRRLTEWWIELDFATKVPPFFRDRLIECFFWALGTFPEPELSLSRIIVSKSAQSISVIDDMYDVYGKIDELELFTDAIERWSTTGTQLLPDYMKPIFHELLELSKQLEEETIKEGRPYCIQYVKEAVKRQIRAYTTEARWFNQGYVPKFEEHRAISRVSTCLYMFTYQIASTMPEATKEVFDWLVTDPKILVAAADHCRLLDDITGHEIEQERGNVASTVECYMKEYGVSKEEAHEVIKKFIEDDWKYINEEFMKEDGAIPKKILKIFLGYARVMEALYGDFSNNWYDVSNSTTKEMMEALLVNPIPV</sequence>
<evidence type="ECO:0000259" key="5">
    <source>
        <dbReference type="Pfam" id="PF01397"/>
    </source>
</evidence>
<dbReference type="GO" id="GO:0120251">
    <property type="term" value="P:hydrocarbon biosynthetic process"/>
    <property type="evidence" value="ECO:0007669"/>
    <property type="project" value="UniProtKB-ARBA"/>
</dbReference>
<protein>
    <submittedName>
        <fullName evidence="7">Uncharacterized protein</fullName>
    </submittedName>
</protein>